<gene>
    <name evidence="2" type="ORF">JD78_01322</name>
</gene>
<protein>
    <submittedName>
        <fullName evidence="2">Uncharacterized protein</fullName>
    </submittedName>
</protein>
<evidence type="ECO:0000313" key="3">
    <source>
        <dbReference type="Proteomes" id="UP000321490"/>
    </source>
</evidence>
<reference evidence="2 3" key="1">
    <citation type="submission" date="2019-07" db="EMBL/GenBank/DDBJ databases">
        <title>R&amp;d 2014.</title>
        <authorList>
            <person name="Klenk H.-P."/>
        </authorList>
    </citation>
    <scope>NUCLEOTIDE SEQUENCE [LARGE SCALE GENOMIC DNA]</scope>
    <source>
        <strain evidence="2 3">DSM 45764</strain>
    </source>
</reference>
<feature type="region of interest" description="Disordered" evidence="1">
    <location>
        <begin position="1"/>
        <end position="31"/>
    </location>
</feature>
<dbReference type="OrthoDB" id="5193237at2"/>
<dbReference type="Proteomes" id="UP000321490">
    <property type="component" value="Unassembled WGS sequence"/>
</dbReference>
<accession>A0A562IPJ2</accession>
<sequence>MPTDDPEHPHVGRPQRAFGGPGRNGLGMTRGHRRGVADDVFASSADRPGVADWAWRAGWTRVEATGPRYGVAQELVRSAPVRRIDADHRPRDVIAGSAGDLDLLAFDIAVRARTGAIPEWAVTAVPLPDGAPAVRVSPARLWSHGAQELTQAATGDDALDRRWRILGDDDRVAQLAGDPALQQALLATDDGDDIWTAAGHVAALRPDGHRPQLLEHHARLLAVVHRALTRYAG</sequence>
<dbReference type="RefSeq" id="WP_153362261.1">
    <property type="nucleotide sequence ID" value="NZ_ML762538.1"/>
</dbReference>
<proteinExistence type="predicted"/>
<dbReference type="AlphaFoldDB" id="A0A562IPJ2"/>
<evidence type="ECO:0000313" key="2">
    <source>
        <dbReference type="EMBL" id="TWH72800.1"/>
    </source>
</evidence>
<keyword evidence="3" id="KW-1185">Reference proteome</keyword>
<feature type="compositionally biased region" description="Basic and acidic residues" evidence="1">
    <location>
        <begin position="1"/>
        <end position="10"/>
    </location>
</feature>
<dbReference type="EMBL" id="VLKF01000001">
    <property type="protein sequence ID" value="TWH72800.1"/>
    <property type="molecule type" value="Genomic_DNA"/>
</dbReference>
<evidence type="ECO:0000256" key="1">
    <source>
        <dbReference type="SAM" id="MobiDB-lite"/>
    </source>
</evidence>
<comment type="caution">
    <text evidence="2">The sequence shown here is derived from an EMBL/GenBank/DDBJ whole genome shotgun (WGS) entry which is preliminary data.</text>
</comment>
<name>A0A562IPJ2_9ACTN</name>
<organism evidence="2 3">
    <name type="scientific">Modestobacter roseus</name>
    <dbReference type="NCBI Taxonomy" id="1181884"/>
    <lineage>
        <taxon>Bacteria</taxon>
        <taxon>Bacillati</taxon>
        <taxon>Actinomycetota</taxon>
        <taxon>Actinomycetes</taxon>
        <taxon>Geodermatophilales</taxon>
        <taxon>Geodermatophilaceae</taxon>
        <taxon>Modestobacter</taxon>
    </lineage>
</organism>